<proteinExistence type="predicted"/>
<dbReference type="RefSeq" id="WP_289824397.1">
    <property type="nucleotide sequence ID" value="NZ_JAUEIE010000001.1"/>
</dbReference>
<feature type="transmembrane region" description="Helical" evidence="1">
    <location>
        <begin position="98"/>
        <end position="116"/>
    </location>
</feature>
<dbReference type="AlphaFoldDB" id="A0AAW7JKZ1"/>
<comment type="caution">
    <text evidence="3">The sequence shown here is derived from an EMBL/GenBank/DDBJ whole genome shotgun (WGS) entry which is preliminary data.</text>
</comment>
<dbReference type="EMBL" id="JAUEIE010000001">
    <property type="protein sequence ID" value="MDN0021572.1"/>
    <property type="molecule type" value="Genomic_DNA"/>
</dbReference>
<evidence type="ECO:0000313" key="3">
    <source>
        <dbReference type="EMBL" id="MDN0024068.1"/>
    </source>
</evidence>
<reference evidence="3" key="1">
    <citation type="submission" date="2023-06" db="EMBL/GenBank/DDBJ databases">
        <authorList>
            <person name="Zeman M."/>
            <person name="Kubasova T."/>
            <person name="Jahodarova E."/>
            <person name="Nykrynova M."/>
            <person name="Rychlik I."/>
        </authorList>
    </citation>
    <scope>NUCLEOTIDE SEQUENCE</scope>
    <source>
        <strain evidence="3">ET15</strain>
        <strain evidence="2">ET37</strain>
    </source>
</reference>
<evidence type="ECO:0000313" key="2">
    <source>
        <dbReference type="EMBL" id="MDN0021572.1"/>
    </source>
</evidence>
<gene>
    <name evidence="2" type="ORF">QVN81_00830</name>
    <name evidence="3" type="ORF">QVN84_00820</name>
</gene>
<dbReference type="Proteomes" id="UP001168478">
    <property type="component" value="Unassembled WGS sequence"/>
</dbReference>
<name>A0AAW7JKZ1_9BACT</name>
<keyword evidence="1" id="KW-1133">Transmembrane helix</keyword>
<protein>
    <submittedName>
        <fullName evidence="3">Uncharacterized protein</fullName>
    </submittedName>
</protein>
<keyword evidence="4" id="KW-1185">Reference proteome</keyword>
<organism evidence="3 5">
    <name type="scientific">Leyella lascolaii</name>
    <dbReference type="NCBI Taxonomy" id="1776379"/>
    <lineage>
        <taxon>Bacteria</taxon>
        <taxon>Pseudomonadati</taxon>
        <taxon>Bacteroidota</taxon>
        <taxon>Bacteroidia</taxon>
        <taxon>Bacteroidales</taxon>
        <taxon>Prevotellaceae</taxon>
        <taxon>Leyella</taxon>
    </lineage>
</organism>
<evidence type="ECO:0000313" key="4">
    <source>
        <dbReference type="Proteomes" id="UP001167831"/>
    </source>
</evidence>
<dbReference type="Proteomes" id="UP001167831">
    <property type="component" value="Unassembled WGS sequence"/>
</dbReference>
<reference evidence="3" key="2">
    <citation type="submission" date="2023-08" db="EMBL/GenBank/DDBJ databases">
        <title>Identification and characterization of horizontal gene transfer across gut microbiota members of farm animals based on homology search.</title>
        <authorList>
            <person name="Schwarzerova J."/>
            <person name="Nykrynova M."/>
            <person name="Jureckova K."/>
            <person name="Cejkova D."/>
            <person name="Rychlik I."/>
        </authorList>
    </citation>
    <scope>NUCLEOTIDE SEQUENCE</scope>
    <source>
        <strain evidence="3">ET15</strain>
        <strain evidence="2">ET37</strain>
    </source>
</reference>
<evidence type="ECO:0000313" key="5">
    <source>
        <dbReference type="Proteomes" id="UP001168478"/>
    </source>
</evidence>
<sequence length="134" mass="15512">MLSFIGRRKILRLYKADAINKTVINPSRDAKSCVSQATVSQTDAKLYITYKHAFTPRETQNLASLQGSRHQYKILLTLLMRYCMPYPYVPSLLAIRTFWLSAKALFGLYIVFFLHISDENQIVTPFFPRPVYSL</sequence>
<dbReference type="EMBL" id="JAUEIF010000001">
    <property type="protein sequence ID" value="MDN0024068.1"/>
    <property type="molecule type" value="Genomic_DNA"/>
</dbReference>
<keyword evidence="1" id="KW-0812">Transmembrane</keyword>
<accession>A0AAW7JKZ1</accession>
<evidence type="ECO:0000256" key="1">
    <source>
        <dbReference type="SAM" id="Phobius"/>
    </source>
</evidence>
<keyword evidence="1" id="KW-0472">Membrane</keyword>